<protein>
    <submittedName>
        <fullName evidence="1">Uncharacterized protein</fullName>
    </submittedName>
</protein>
<evidence type="ECO:0000313" key="2">
    <source>
        <dbReference type="Proteomes" id="UP000728647"/>
    </source>
</evidence>
<comment type="caution">
    <text evidence="1">The sequence shown here is derived from an EMBL/GenBank/DDBJ whole genome shotgun (WGS) entry which is preliminary data.</text>
</comment>
<dbReference type="Proteomes" id="UP000728647">
    <property type="component" value="Unassembled WGS sequence"/>
</dbReference>
<accession>A0A8J8KBB4</accession>
<dbReference type="EMBL" id="JABURA010000001">
    <property type="protein sequence ID" value="NUB91135.1"/>
    <property type="molecule type" value="Genomic_DNA"/>
</dbReference>
<organism evidence="1 2">
    <name type="scientific">Haloterrigena gelatinilytica</name>
    <dbReference type="NCBI Taxonomy" id="2741724"/>
    <lineage>
        <taxon>Archaea</taxon>
        <taxon>Methanobacteriati</taxon>
        <taxon>Methanobacteriota</taxon>
        <taxon>Stenosarchaea group</taxon>
        <taxon>Halobacteria</taxon>
        <taxon>Halobacteriales</taxon>
        <taxon>Natrialbaceae</taxon>
        <taxon>Haloterrigena</taxon>
    </lineage>
</organism>
<proteinExistence type="predicted"/>
<reference evidence="1" key="1">
    <citation type="submission" date="2020-06" db="EMBL/GenBank/DDBJ databases">
        <title>Haloterrigena sp. nov., an extremely halophilic archaeon isolated from a saline sediment.</title>
        <authorList>
            <person name="Liu B.-B."/>
        </authorList>
    </citation>
    <scope>NUCLEOTIDE SEQUENCE</scope>
    <source>
        <strain evidence="1">SYSU A121-1</strain>
    </source>
</reference>
<sequence length="187" mass="20719">MLPRHIKGSNMDRTMLIPATQIARMIMSGHRSDNADKSSDTTKNVTVTAPIAAAEATATANASVTIGFSADNIQDRLEDGSVAEALVVTATRLESILGRAIADRYDIISEQFEKLYGRKSLGRYQDMTAILGLFDQHQGTLQQVANYRKDVVHEYGYIDELQIDDEEREEVKAVIEDAIAFIEQVEL</sequence>
<evidence type="ECO:0000313" key="1">
    <source>
        <dbReference type="EMBL" id="NUB91135.1"/>
    </source>
</evidence>
<name>A0A8J8KBB4_9EURY</name>
<dbReference type="AlphaFoldDB" id="A0A8J8KBB4"/>
<gene>
    <name evidence="1" type="ORF">HT576_08885</name>
</gene>